<gene>
    <name evidence="1" type="ORF">ACA1_079570</name>
</gene>
<evidence type="ECO:0000313" key="1">
    <source>
        <dbReference type="EMBL" id="ELR21514.1"/>
    </source>
</evidence>
<accession>L8H7L9</accession>
<dbReference type="EMBL" id="KB007902">
    <property type="protein sequence ID" value="ELR21514.1"/>
    <property type="molecule type" value="Genomic_DNA"/>
</dbReference>
<dbReference type="VEuPathDB" id="AmoebaDB:ACA1_079570"/>
<dbReference type="AlphaFoldDB" id="L8H7L9"/>
<dbReference type="RefSeq" id="XP_004346058.1">
    <property type="nucleotide sequence ID" value="XM_004346008.1"/>
</dbReference>
<reference evidence="1 2" key="1">
    <citation type="journal article" date="2013" name="Genome Biol.">
        <title>Genome of Acanthamoeba castellanii highlights extensive lateral gene transfer and early evolution of tyrosine kinase signaling.</title>
        <authorList>
            <person name="Clarke M."/>
            <person name="Lohan A.J."/>
            <person name="Liu B."/>
            <person name="Lagkouvardos I."/>
            <person name="Roy S."/>
            <person name="Zafar N."/>
            <person name="Bertelli C."/>
            <person name="Schilde C."/>
            <person name="Kianianmomeni A."/>
            <person name="Burglin T.R."/>
            <person name="Frech C."/>
            <person name="Turcotte B."/>
            <person name="Kopec K.O."/>
            <person name="Synnott J.M."/>
            <person name="Choo C."/>
            <person name="Paponov I."/>
            <person name="Finkler A."/>
            <person name="Soon Heng Tan C."/>
            <person name="Hutchins A.P."/>
            <person name="Weinmeier T."/>
            <person name="Rattei T."/>
            <person name="Chu J.S."/>
            <person name="Gimenez G."/>
            <person name="Irimia M."/>
            <person name="Rigden D.J."/>
            <person name="Fitzpatrick D.A."/>
            <person name="Lorenzo-Morales J."/>
            <person name="Bateman A."/>
            <person name="Chiu C.H."/>
            <person name="Tang P."/>
            <person name="Hegemann P."/>
            <person name="Fromm H."/>
            <person name="Raoult D."/>
            <person name="Greub G."/>
            <person name="Miranda-Saavedra D."/>
            <person name="Chen N."/>
            <person name="Nash P."/>
            <person name="Ginger M.L."/>
            <person name="Horn M."/>
            <person name="Schaap P."/>
            <person name="Caler L."/>
            <person name="Loftus B."/>
        </authorList>
    </citation>
    <scope>NUCLEOTIDE SEQUENCE [LARGE SCALE GENOMIC DNA]</scope>
    <source>
        <strain evidence="1 2">Neff</strain>
    </source>
</reference>
<protein>
    <submittedName>
        <fullName evidence="1">Uncharacterized protein</fullName>
    </submittedName>
</protein>
<organism evidence="1 2">
    <name type="scientific">Acanthamoeba castellanii (strain ATCC 30010 / Neff)</name>
    <dbReference type="NCBI Taxonomy" id="1257118"/>
    <lineage>
        <taxon>Eukaryota</taxon>
        <taxon>Amoebozoa</taxon>
        <taxon>Discosea</taxon>
        <taxon>Longamoebia</taxon>
        <taxon>Centramoebida</taxon>
        <taxon>Acanthamoebidae</taxon>
        <taxon>Acanthamoeba</taxon>
    </lineage>
</organism>
<dbReference type="Proteomes" id="UP000011083">
    <property type="component" value="Unassembled WGS sequence"/>
</dbReference>
<dbReference type="GeneID" id="14922417"/>
<dbReference type="KEGG" id="acan:ACA1_079570"/>
<sequence length="83" mass="9691">MVRYTAVIHHNRDRLKQCLCNLLDWAAPPNQFLQDVIKAATGACNIKWDPMDRRSKQVWMAKAHINVHIHYKTLSMAPPFHLD</sequence>
<evidence type="ECO:0000313" key="2">
    <source>
        <dbReference type="Proteomes" id="UP000011083"/>
    </source>
</evidence>
<proteinExistence type="predicted"/>
<name>L8H7L9_ACACF</name>
<keyword evidence="2" id="KW-1185">Reference proteome</keyword>